<sequence length="420" mass="44314">MKRVRIVFPAAALLSGAGNWLTFIALIVFIQQTHGSSAAVGLFLAQTAPALLVAGAVARRVPPRAVYRTWILIQVGVAALTIVASFFVTYLGAIYAYAGVSMVLRSILNPLFMTLISTNVAPQDKPDVLRSVSASSALTMAIVPALGGALLPVAGPHVLLVVNALLSLASATLLFLTLTVSPSAEPSVGARTSTDSRRRLFNIPGVMTLVQVEGSRIWVWRTFETRAWILLILGGAIFNAIETPFIFDVARGGSELFGAMMAAYGLGGLVVLLLGMFPGRRLSLILARFINPQSMTCTVIVGFACLAGMAGLESRAAGHTLGLVSFFLLGTAVSWLSGTIRSWLDELPGSEQGLGLTVWTWASQVTLAVNLLVYGVFTLAFTRLPAGVWLIAAPLCAYSLLALSILRSADRGAAKRGAAE</sequence>
<keyword evidence="5 6" id="KW-0472">Membrane</keyword>
<gene>
    <name evidence="7" type="ORF">J2S35_000113</name>
</gene>
<comment type="caution">
    <text evidence="7">The sequence shown here is derived from an EMBL/GenBank/DDBJ whole genome shotgun (WGS) entry which is preliminary data.</text>
</comment>
<feature type="transmembrane region" description="Helical" evidence="6">
    <location>
        <begin position="7"/>
        <end position="30"/>
    </location>
</feature>
<dbReference type="SUPFAM" id="SSF103473">
    <property type="entry name" value="MFS general substrate transporter"/>
    <property type="match status" value="1"/>
</dbReference>
<organism evidence="7 8">
    <name type="scientific">Falsarthrobacter nasiphocae</name>
    <dbReference type="NCBI Taxonomy" id="189863"/>
    <lineage>
        <taxon>Bacteria</taxon>
        <taxon>Bacillati</taxon>
        <taxon>Actinomycetota</taxon>
        <taxon>Actinomycetes</taxon>
        <taxon>Micrococcales</taxon>
        <taxon>Micrococcaceae</taxon>
        <taxon>Falsarthrobacter</taxon>
    </lineage>
</organism>
<proteinExistence type="predicted"/>
<feature type="transmembrane region" description="Helical" evidence="6">
    <location>
        <begin position="128"/>
        <end position="151"/>
    </location>
</feature>
<dbReference type="RefSeq" id="WP_309848647.1">
    <property type="nucleotide sequence ID" value="NZ_JAVDUI010000001.1"/>
</dbReference>
<dbReference type="Gene3D" id="1.20.1250.20">
    <property type="entry name" value="MFS general substrate transporter like domains"/>
    <property type="match status" value="1"/>
</dbReference>
<dbReference type="PANTHER" id="PTHR23513">
    <property type="entry name" value="INTEGRAL MEMBRANE EFFLUX PROTEIN-RELATED"/>
    <property type="match status" value="1"/>
</dbReference>
<evidence type="ECO:0000256" key="4">
    <source>
        <dbReference type="ARBA" id="ARBA00022989"/>
    </source>
</evidence>
<feature type="transmembrane region" description="Helical" evidence="6">
    <location>
        <begin position="387"/>
        <end position="406"/>
    </location>
</feature>
<name>A0AAE4C563_9MICC</name>
<feature type="transmembrane region" description="Helical" evidence="6">
    <location>
        <begin position="36"/>
        <end position="58"/>
    </location>
</feature>
<protein>
    <recommendedName>
        <fullName evidence="9">MFS transporter</fullName>
    </recommendedName>
</protein>
<feature type="transmembrane region" description="Helical" evidence="6">
    <location>
        <begin position="316"/>
        <end position="337"/>
    </location>
</feature>
<evidence type="ECO:0000256" key="2">
    <source>
        <dbReference type="ARBA" id="ARBA00022475"/>
    </source>
</evidence>
<feature type="transmembrane region" description="Helical" evidence="6">
    <location>
        <begin position="289"/>
        <end position="310"/>
    </location>
</feature>
<feature type="transmembrane region" description="Helical" evidence="6">
    <location>
        <begin position="358"/>
        <end position="381"/>
    </location>
</feature>
<keyword evidence="3 6" id="KW-0812">Transmembrane</keyword>
<dbReference type="PANTHER" id="PTHR23513:SF6">
    <property type="entry name" value="MAJOR FACILITATOR SUPERFAMILY ASSOCIATED DOMAIN-CONTAINING PROTEIN"/>
    <property type="match status" value="1"/>
</dbReference>
<dbReference type="GO" id="GO:0022857">
    <property type="term" value="F:transmembrane transporter activity"/>
    <property type="evidence" value="ECO:0007669"/>
    <property type="project" value="InterPro"/>
</dbReference>
<dbReference type="InterPro" id="IPR036259">
    <property type="entry name" value="MFS_trans_sf"/>
</dbReference>
<evidence type="ECO:0000256" key="6">
    <source>
        <dbReference type="SAM" id="Phobius"/>
    </source>
</evidence>
<dbReference type="Proteomes" id="UP001247307">
    <property type="component" value="Unassembled WGS sequence"/>
</dbReference>
<dbReference type="GO" id="GO:0005886">
    <property type="term" value="C:plasma membrane"/>
    <property type="evidence" value="ECO:0007669"/>
    <property type="project" value="UniProtKB-SubCell"/>
</dbReference>
<feature type="transmembrane region" description="Helical" evidence="6">
    <location>
        <begin position="70"/>
        <end position="88"/>
    </location>
</feature>
<dbReference type="EMBL" id="JAVDUI010000001">
    <property type="protein sequence ID" value="MDR6891173.1"/>
    <property type="molecule type" value="Genomic_DNA"/>
</dbReference>
<evidence type="ECO:0000256" key="1">
    <source>
        <dbReference type="ARBA" id="ARBA00004651"/>
    </source>
</evidence>
<feature type="transmembrane region" description="Helical" evidence="6">
    <location>
        <begin position="259"/>
        <end position="277"/>
    </location>
</feature>
<feature type="transmembrane region" description="Helical" evidence="6">
    <location>
        <begin position="157"/>
        <end position="178"/>
    </location>
</feature>
<dbReference type="Pfam" id="PF07690">
    <property type="entry name" value="MFS_1"/>
    <property type="match status" value="1"/>
</dbReference>
<dbReference type="InterPro" id="IPR011701">
    <property type="entry name" value="MFS"/>
</dbReference>
<evidence type="ECO:0000313" key="8">
    <source>
        <dbReference type="Proteomes" id="UP001247307"/>
    </source>
</evidence>
<keyword evidence="4 6" id="KW-1133">Transmembrane helix</keyword>
<feature type="transmembrane region" description="Helical" evidence="6">
    <location>
        <begin position="227"/>
        <end position="247"/>
    </location>
</feature>
<accession>A0AAE4C563</accession>
<dbReference type="AlphaFoldDB" id="A0AAE4C563"/>
<evidence type="ECO:0000313" key="7">
    <source>
        <dbReference type="EMBL" id="MDR6891173.1"/>
    </source>
</evidence>
<comment type="subcellular location">
    <subcellularLocation>
        <location evidence="1">Cell membrane</location>
        <topology evidence="1">Multi-pass membrane protein</topology>
    </subcellularLocation>
</comment>
<evidence type="ECO:0000256" key="5">
    <source>
        <dbReference type="ARBA" id="ARBA00023136"/>
    </source>
</evidence>
<evidence type="ECO:0000256" key="3">
    <source>
        <dbReference type="ARBA" id="ARBA00022692"/>
    </source>
</evidence>
<reference evidence="7" key="1">
    <citation type="submission" date="2023-07" db="EMBL/GenBank/DDBJ databases">
        <title>Sequencing the genomes of 1000 actinobacteria strains.</title>
        <authorList>
            <person name="Klenk H.-P."/>
        </authorList>
    </citation>
    <scope>NUCLEOTIDE SEQUENCE</scope>
    <source>
        <strain evidence="7">DSM 13988</strain>
    </source>
</reference>
<evidence type="ECO:0008006" key="9">
    <source>
        <dbReference type="Google" id="ProtNLM"/>
    </source>
</evidence>
<keyword evidence="2" id="KW-1003">Cell membrane</keyword>
<keyword evidence="8" id="KW-1185">Reference proteome</keyword>